<gene>
    <name evidence="11" type="primary">CXCR5</name>
</gene>
<evidence type="ECO:0000256" key="3">
    <source>
        <dbReference type="ARBA" id="ARBA00022989"/>
    </source>
</evidence>
<dbReference type="PROSITE" id="PS50262">
    <property type="entry name" value="G_PROTEIN_RECEP_F1_2"/>
    <property type="match status" value="1"/>
</dbReference>
<dbReference type="PANTHER" id="PTHR10489">
    <property type="entry name" value="CELL ADHESION MOLECULE"/>
    <property type="match status" value="1"/>
</dbReference>
<keyword evidence="12" id="KW-1185">Reference proteome</keyword>
<name>A0AAZ3PCI4_ONCTS</name>
<dbReference type="AlphaFoldDB" id="A0AAZ3PCI4"/>
<feature type="transmembrane region" description="Helical" evidence="9">
    <location>
        <begin position="155"/>
        <end position="175"/>
    </location>
</feature>
<evidence type="ECO:0000256" key="5">
    <source>
        <dbReference type="ARBA" id="ARBA00023136"/>
    </source>
</evidence>
<sequence length="452" mass="50696">MCSGSLSFYSINHVAAMDLTESWKTMVNETSSVNDSNYTDEDYGDKQLILLGDEFGGLEVTAGCFLVIFLLSVTEMDLTESWKTMVNETSSVNDSNYTDEDYGDKQLILLCDEVGGLEEVTAGCFLVIFLLSVTGNGLLLVALCHYEDLRRVTNLFILNLLTSDLLFTLTLPFWAVYQLSHWMFGDLACKLLTGAYFTGLYSSMMLLTSMTVYRCVIVVASRWTVVPRRRLRYALAACTASWVVSLAASLSDVISSQVQEVENGTRIFICEVSPGTTDEELGYYLQVSLLFVLPLIIIILCYSAILRTVLVTATRRQHRTVLVVFCIVVAFIVCWAPYNLFIFVMSVYTPVDCGVKERLHVVYVVCRIVAYAHCFLNPALYMLSHSFRRHLWSLLCCLMREEMVGQGGGGERSVGHSSSHVTPRPTGPAVVLQNPRENNYTATWMELRTEQE</sequence>
<evidence type="ECO:0000313" key="11">
    <source>
        <dbReference type="Ensembl" id="ENSOTSP00005113579.1"/>
    </source>
</evidence>
<dbReference type="SUPFAM" id="SSF81321">
    <property type="entry name" value="Family A G protein-coupled receptor-like"/>
    <property type="match status" value="1"/>
</dbReference>
<keyword evidence="5 9" id="KW-0472">Membrane</keyword>
<dbReference type="GO" id="GO:0060326">
    <property type="term" value="P:cell chemotaxis"/>
    <property type="evidence" value="ECO:0007669"/>
    <property type="project" value="TreeGrafter"/>
</dbReference>
<feature type="transmembrane region" description="Helical" evidence="9">
    <location>
        <begin position="322"/>
        <end position="348"/>
    </location>
</feature>
<keyword evidence="3 9" id="KW-1133">Transmembrane helix</keyword>
<evidence type="ECO:0000259" key="10">
    <source>
        <dbReference type="PROSITE" id="PS50262"/>
    </source>
</evidence>
<dbReference type="GO" id="GO:0019722">
    <property type="term" value="P:calcium-mediated signaling"/>
    <property type="evidence" value="ECO:0007669"/>
    <property type="project" value="TreeGrafter"/>
</dbReference>
<dbReference type="GO" id="GO:0006955">
    <property type="term" value="P:immune response"/>
    <property type="evidence" value="ECO:0007669"/>
    <property type="project" value="TreeGrafter"/>
</dbReference>
<evidence type="ECO:0000256" key="7">
    <source>
        <dbReference type="ARBA" id="ARBA00023224"/>
    </source>
</evidence>
<comment type="subcellular location">
    <subcellularLocation>
        <location evidence="1">Membrane</location>
    </subcellularLocation>
</comment>
<dbReference type="GeneTree" id="ENSGT01110000267168"/>
<evidence type="ECO:0000256" key="1">
    <source>
        <dbReference type="ARBA" id="ARBA00004370"/>
    </source>
</evidence>
<evidence type="ECO:0000256" key="6">
    <source>
        <dbReference type="ARBA" id="ARBA00023170"/>
    </source>
</evidence>
<evidence type="ECO:0000256" key="8">
    <source>
        <dbReference type="SAM" id="MobiDB-lite"/>
    </source>
</evidence>
<feature type="transmembrane region" description="Helical" evidence="9">
    <location>
        <begin position="120"/>
        <end position="143"/>
    </location>
</feature>
<evidence type="ECO:0000256" key="2">
    <source>
        <dbReference type="ARBA" id="ARBA00022692"/>
    </source>
</evidence>
<dbReference type="GO" id="GO:0007204">
    <property type="term" value="P:positive regulation of cytosolic calcium ion concentration"/>
    <property type="evidence" value="ECO:0007669"/>
    <property type="project" value="TreeGrafter"/>
</dbReference>
<accession>A0AAZ3PCI4</accession>
<dbReference type="GO" id="GO:0016493">
    <property type="term" value="F:C-C chemokine receptor activity"/>
    <property type="evidence" value="ECO:0007669"/>
    <property type="project" value="TreeGrafter"/>
</dbReference>
<reference evidence="11" key="2">
    <citation type="submission" date="2025-08" db="UniProtKB">
        <authorList>
            <consortium name="Ensembl"/>
        </authorList>
    </citation>
    <scope>IDENTIFICATION</scope>
</reference>
<reference evidence="12" key="1">
    <citation type="journal article" date="2018" name="PLoS ONE">
        <title>Chinook salmon (Oncorhynchus tshawytscha) genome and transcriptome.</title>
        <authorList>
            <person name="Christensen K.A."/>
            <person name="Leong J.S."/>
            <person name="Sakhrani D."/>
            <person name="Biagi C.A."/>
            <person name="Minkley D.R."/>
            <person name="Withler R.E."/>
            <person name="Rondeau E.B."/>
            <person name="Koop B.F."/>
            <person name="Devlin R.H."/>
        </authorList>
    </citation>
    <scope>NUCLEOTIDE SEQUENCE [LARGE SCALE GENOMIC DNA]</scope>
</reference>
<reference evidence="11" key="3">
    <citation type="submission" date="2025-09" db="UniProtKB">
        <authorList>
            <consortium name="Ensembl"/>
        </authorList>
    </citation>
    <scope>IDENTIFICATION</scope>
</reference>
<dbReference type="InterPro" id="IPR000276">
    <property type="entry name" value="GPCR_Rhodpsn"/>
</dbReference>
<dbReference type="Proteomes" id="UP000694402">
    <property type="component" value="Unassembled WGS sequence"/>
</dbReference>
<feature type="transmembrane region" description="Helical" evidence="9">
    <location>
        <begin position="231"/>
        <end position="250"/>
    </location>
</feature>
<dbReference type="PANTHER" id="PTHR10489:SF730">
    <property type="entry name" value="CHEMOKINE XC RECEPTOR 1"/>
    <property type="match status" value="1"/>
</dbReference>
<feature type="transmembrane region" description="Helical" evidence="9">
    <location>
        <begin position="360"/>
        <end position="383"/>
    </location>
</feature>
<protein>
    <recommendedName>
        <fullName evidence="10">G-protein coupled receptors family 1 profile domain-containing protein</fullName>
    </recommendedName>
</protein>
<keyword evidence="4" id="KW-0297">G-protein coupled receptor</keyword>
<organism evidence="11 12">
    <name type="scientific">Oncorhynchus tshawytscha</name>
    <name type="common">Chinook salmon</name>
    <name type="synonym">Salmo tshawytscha</name>
    <dbReference type="NCBI Taxonomy" id="74940"/>
    <lineage>
        <taxon>Eukaryota</taxon>
        <taxon>Metazoa</taxon>
        <taxon>Chordata</taxon>
        <taxon>Craniata</taxon>
        <taxon>Vertebrata</taxon>
        <taxon>Euteleostomi</taxon>
        <taxon>Actinopterygii</taxon>
        <taxon>Neopterygii</taxon>
        <taxon>Teleostei</taxon>
        <taxon>Protacanthopterygii</taxon>
        <taxon>Salmoniformes</taxon>
        <taxon>Salmonidae</taxon>
        <taxon>Salmoninae</taxon>
        <taxon>Oncorhynchus</taxon>
    </lineage>
</organism>
<evidence type="ECO:0000313" key="12">
    <source>
        <dbReference type="Proteomes" id="UP000694402"/>
    </source>
</evidence>
<evidence type="ECO:0000256" key="4">
    <source>
        <dbReference type="ARBA" id="ARBA00023040"/>
    </source>
</evidence>
<keyword evidence="2 9" id="KW-0812">Transmembrane</keyword>
<feature type="region of interest" description="Disordered" evidence="8">
    <location>
        <begin position="408"/>
        <end position="432"/>
    </location>
</feature>
<keyword evidence="7" id="KW-0807">Transducer</keyword>
<evidence type="ECO:0000256" key="9">
    <source>
        <dbReference type="SAM" id="Phobius"/>
    </source>
</evidence>
<feature type="transmembrane region" description="Helical" evidence="9">
    <location>
        <begin position="195"/>
        <end position="219"/>
    </location>
</feature>
<dbReference type="GO" id="GO:0019957">
    <property type="term" value="F:C-C chemokine binding"/>
    <property type="evidence" value="ECO:0007669"/>
    <property type="project" value="TreeGrafter"/>
</dbReference>
<feature type="transmembrane region" description="Helical" evidence="9">
    <location>
        <begin position="283"/>
        <end position="310"/>
    </location>
</feature>
<dbReference type="Pfam" id="PF00001">
    <property type="entry name" value="7tm_1"/>
    <property type="match status" value="1"/>
</dbReference>
<dbReference type="InterPro" id="IPR017452">
    <property type="entry name" value="GPCR_Rhodpsn_7TM"/>
</dbReference>
<feature type="domain" description="G-protein coupled receptors family 1 profile" evidence="10">
    <location>
        <begin position="135"/>
        <end position="381"/>
    </location>
</feature>
<dbReference type="GO" id="GO:0009897">
    <property type="term" value="C:external side of plasma membrane"/>
    <property type="evidence" value="ECO:0007669"/>
    <property type="project" value="TreeGrafter"/>
</dbReference>
<dbReference type="InterPro" id="IPR050119">
    <property type="entry name" value="CCR1-9-like"/>
</dbReference>
<keyword evidence="6" id="KW-0675">Receptor</keyword>
<proteinExistence type="predicted"/>
<dbReference type="Ensembl" id="ENSOTST00005124586.1">
    <property type="protein sequence ID" value="ENSOTSP00005113579.1"/>
    <property type="gene ID" value="ENSOTSG00005036134.2"/>
</dbReference>